<organism evidence="6 7">
    <name type="scientific">Uabimicrobium amorphum</name>
    <dbReference type="NCBI Taxonomy" id="2596890"/>
    <lineage>
        <taxon>Bacteria</taxon>
        <taxon>Pseudomonadati</taxon>
        <taxon>Planctomycetota</taxon>
        <taxon>Candidatus Uabimicrobiia</taxon>
        <taxon>Candidatus Uabimicrobiales</taxon>
        <taxon>Candidatus Uabimicrobiaceae</taxon>
        <taxon>Candidatus Uabimicrobium</taxon>
    </lineage>
</organism>
<dbReference type="InterPro" id="IPR011047">
    <property type="entry name" value="Quinoprotein_ADH-like_sf"/>
</dbReference>
<dbReference type="InterPro" id="IPR015943">
    <property type="entry name" value="WD40/YVTN_repeat-like_dom_sf"/>
</dbReference>
<feature type="repeat" description="WD" evidence="3">
    <location>
        <begin position="1089"/>
        <end position="1130"/>
    </location>
</feature>
<dbReference type="InterPro" id="IPR036322">
    <property type="entry name" value="WD40_repeat_dom_sf"/>
</dbReference>
<name>A0A5S9F644_UABAM</name>
<dbReference type="SMART" id="SM00320">
    <property type="entry name" value="WD40"/>
    <property type="match status" value="17"/>
</dbReference>
<keyword evidence="2" id="KW-0677">Repeat</keyword>
<feature type="repeat" description="WD" evidence="3">
    <location>
        <begin position="1130"/>
        <end position="1171"/>
    </location>
</feature>
<dbReference type="PANTHER" id="PTHR44129">
    <property type="entry name" value="WD REPEAT-CONTAINING PROTEIN POP1"/>
    <property type="match status" value="1"/>
</dbReference>
<protein>
    <recommendedName>
        <fullName evidence="5">Peptidase C14 caspase domain-containing protein</fullName>
    </recommendedName>
</protein>
<sequence length="1809" mass="206786">MKSKHLLYPILYCAICSLVIAQSMTSEFRQQIDEIVTQLKSSDVNQHLIAFTALKNMKSEAVILRRQLLKLVKEGQAKNAIKYAIDIIDSSLTPKQKRIKSHRSIVIRKRNLGGLNILGHSRDFSNGFKYNKCHALVIGINQYDRFSDLSGPNFDAAEVAGVLTSRYHFQNVVLLVDERPSVLQRKVKWHIRPKITQQTIKNELQQLAQKVQPGDALFFYYAGHGIPGYLVTADSSSDIAQKPNLETMISLTEVAKQLESMNARHTLMVLDCCFSGSILEAKYRPHFSHLTTSSFFSPGGNNLRRIFERRVFQVITAGAGDEAVADKLNETSTIYAQQFKDTRGHSPFTAILLQALQGVVGRADGTILTSQLGYYMTDTLVNDERIGASQAPRYGTLYGNGDFMFFPKNKVLNPKFIEPLYLEEESYDEFKQSACAALQKFILQQPSTDRIALTQSAIPHMSRLLVEKGHLARYGAVTFLEEMARRYRNNIDEFRDVISPLITLFRQQSDETLTRQIVHCLGLLSRHSKPQAVEIVRRYSELQQQKWDNVTSGKHFPLAVQQQIEKITKLRLVKTDIKKRMDYWYQRCKYYLWLNDHGLALVKAHEAKMTARHNKGRTLLEKAKRHLREKNFFAAKMLAARAIGFNECGPELPAFPPLLRRDSDEWQQARLLLMSGPDFRMLWRSPLPIKSDYIAVSHNKKWLAAVSRTVRIWDVDSGTMTRSIGASSDRIRKCYWSSDDRLLITLALDHLQCWRVKDGALLWSKSTKNASRVALHSNCIASVGYDKNIYLWNIKTGQQIKKISNPVTVFDLHFDDRGQHLFCASQRNGVLRYNIANEKLQIWNIGRYSVTDIDVYKQRLVAARGFTLQLWHTHRKSKVIFHENKVAIERVAFCNNGRYIAYADKDYCVYLWDTVVKKSWLLTKMKRAVTSLNFCRNKLVIGAYGYFEIWNYLQKELLSGRKGHQKVVEDVIFSPDGSFVASCSEDSVKLWDVSSGRQQNSFANGAERVVFHPQKNILLISRSDYSMTSGKYDVYIETWNLSTGKKTQIWKETAKYSTSAVCYSPDGNFIAASINDSVKIWHRGQLYGLLKKDNIIRDISFDPSGTLLAYCCQDALVTLWDVKKKKHYRTFKHYNALNCVAFHPLSNKLVVGSDDGRILIWDIKTSRQIKVFDAHRSSQDKKQIVNDIVFTPNGKILASCGGDGTIRLWNTNNWQTIAIIQGNETDFNRAIFSIDFSPDGKTLASGDSGFAVKLWDVSLNNVLYSISGSHGVKFSPDGKTIASSTYEGVGLWDSGSSRYLTKLDTPWEGFFDISFTGEDQLAIANRNDDIELWDISTRSRIGILENNHVVRHMTVSPDKQLCASVDDRYVVNVWNLKSQKLVSTFQEKYASYVSLNNNMIAITSSSRVQIWKIKPRKLLTVLKSYSGCTAFHPKLSILAVAQKHNIRLWDFKHNKTVGLLSGHKNYINHLQFSDDGALLASASRDNTVKIWNVEKQHEVKTLHAHSTSVDEIDFISHHRLASATMNKVNIFSFSHHPPQYSQYLKHRLCKFIGDDIHFDFSPNLYNSYSCPIISPKRNTHLFALTQKMSQKSLLLRCLWGENLAAADHTMNKHSIIDKNIRAFFVEKAMGYGNQLTMKLNLPLARQYFNYIRSNLSYVAAEALVNYEMAIALFSIADSDFQMALTYLNRVIKRLPPNAEFVPYLKLHAIAAAMRINQKPSSDFFKVDKNAQDLGSRLILYYQKKISLAKIQTQAEEEDNLGMFYYYIGLYYLINNDSEKAKGYFRKCINICEVETYTMLATVEMEKLQR</sequence>
<dbReference type="InterPro" id="IPR001680">
    <property type="entry name" value="WD40_rpt"/>
</dbReference>
<dbReference type="Proteomes" id="UP000326354">
    <property type="component" value="Chromosome"/>
</dbReference>
<dbReference type="Gene3D" id="1.25.40.10">
    <property type="entry name" value="Tetratricopeptide repeat domain"/>
    <property type="match status" value="1"/>
</dbReference>
<feature type="repeat" description="WD" evidence="3">
    <location>
        <begin position="961"/>
        <end position="1001"/>
    </location>
</feature>
<dbReference type="PROSITE" id="PS00678">
    <property type="entry name" value="WD_REPEATS_1"/>
    <property type="match status" value="2"/>
</dbReference>
<dbReference type="InterPro" id="IPR011600">
    <property type="entry name" value="Pept_C14_caspase"/>
</dbReference>
<dbReference type="OrthoDB" id="230341at2"/>
<dbReference type="InterPro" id="IPR016024">
    <property type="entry name" value="ARM-type_fold"/>
</dbReference>
<evidence type="ECO:0000256" key="3">
    <source>
        <dbReference type="PROSITE-ProRule" id="PRU00221"/>
    </source>
</evidence>
<dbReference type="InterPro" id="IPR029030">
    <property type="entry name" value="Caspase-like_dom_sf"/>
</dbReference>
<feature type="repeat" description="WD" evidence="3">
    <location>
        <begin position="1178"/>
        <end position="1219"/>
    </location>
</feature>
<dbReference type="Pfam" id="PF00656">
    <property type="entry name" value="Peptidase_C14"/>
    <property type="match status" value="1"/>
</dbReference>
<feature type="chain" id="PRO_5025047525" description="Peptidase C14 caspase domain-containing protein" evidence="4">
    <location>
        <begin position="22"/>
        <end position="1809"/>
    </location>
</feature>
<evidence type="ECO:0000256" key="2">
    <source>
        <dbReference type="ARBA" id="ARBA00022737"/>
    </source>
</evidence>
<feature type="signal peptide" evidence="4">
    <location>
        <begin position="1"/>
        <end position="21"/>
    </location>
</feature>
<dbReference type="Gene3D" id="3.40.50.1460">
    <property type="match status" value="1"/>
</dbReference>
<dbReference type="PROSITE" id="PS50294">
    <property type="entry name" value="WD_REPEATS_REGION"/>
    <property type="match status" value="4"/>
</dbReference>
<feature type="domain" description="Peptidase C14 caspase" evidence="5">
    <location>
        <begin position="133"/>
        <end position="357"/>
    </location>
</feature>
<reference evidence="6 7" key="1">
    <citation type="submission" date="2019-08" db="EMBL/GenBank/DDBJ databases">
        <title>Complete genome sequence of Candidatus Uab amorphum.</title>
        <authorList>
            <person name="Shiratori T."/>
            <person name="Suzuki S."/>
            <person name="Kakizawa Y."/>
            <person name="Ishida K."/>
        </authorList>
    </citation>
    <scope>NUCLEOTIDE SEQUENCE [LARGE SCALE GENOMIC DNA]</scope>
    <source>
        <strain evidence="6 7">SRT547</strain>
    </source>
</reference>
<dbReference type="InterPro" id="IPR011990">
    <property type="entry name" value="TPR-like_helical_dom_sf"/>
</dbReference>
<evidence type="ECO:0000259" key="5">
    <source>
        <dbReference type="Pfam" id="PF00656"/>
    </source>
</evidence>
<accession>A0A5S9F644</accession>
<keyword evidence="1 3" id="KW-0853">WD repeat</keyword>
<dbReference type="SUPFAM" id="SSF50998">
    <property type="entry name" value="Quinoprotein alcohol dehydrogenase-like"/>
    <property type="match status" value="2"/>
</dbReference>
<feature type="repeat" description="WD" evidence="3">
    <location>
        <begin position="1460"/>
        <end position="1501"/>
    </location>
</feature>
<dbReference type="PROSITE" id="PS50082">
    <property type="entry name" value="WD_REPEATS_2"/>
    <property type="match status" value="6"/>
</dbReference>
<dbReference type="InterPro" id="IPR020472">
    <property type="entry name" value="WD40_PAC1"/>
</dbReference>
<proteinExistence type="predicted"/>
<dbReference type="PRINTS" id="PR00320">
    <property type="entry name" value="GPROTEINBRPT"/>
</dbReference>
<dbReference type="GO" id="GO:0004197">
    <property type="term" value="F:cysteine-type endopeptidase activity"/>
    <property type="evidence" value="ECO:0007669"/>
    <property type="project" value="InterPro"/>
</dbReference>
<dbReference type="KEGG" id="uam:UABAM_04610"/>
<keyword evidence="7" id="KW-1185">Reference proteome</keyword>
<dbReference type="InterPro" id="IPR011989">
    <property type="entry name" value="ARM-like"/>
</dbReference>
<dbReference type="Gene3D" id="2.130.10.10">
    <property type="entry name" value="YVTN repeat-like/Quinoprotein amine dehydrogenase"/>
    <property type="match status" value="6"/>
</dbReference>
<dbReference type="SUPFAM" id="SSF50978">
    <property type="entry name" value="WD40 repeat-like"/>
    <property type="match status" value="1"/>
</dbReference>
<dbReference type="SUPFAM" id="SSF52129">
    <property type="entry name" value="Caspase-like"/>
    <property type="match status" value="1"/>
</dbReference>
<feature type="repeat" description="WD" evidence="3">
    <location>
        <begin position="1224"/>
        <end position="1265"/>
    </location>
</feature>
<evidence type="ECO:0000256" key="4">
    <source>
        <dbReference type="SAM" id="SignalP"/>
    </source>
</evidence>
<dbReference type="CDD" id="cd00200">
    <property type="entry name" value="WD40"/>
    <property type="match status" value="2"/>
</dbReference>
<dbReference type="RefSeq" id="WP_151970291.1">
    <property type="nucleotide sequence ID" value="NZ_AP019860.1"/>
</dbReference>
<dbReference type="Pfam" id="PF00400">
    <property type="entry name" value="WD40"/>
    <property type="match status" value="7"/>
</dbReference>
<dbReference type="SUPFAM" id="SSF48371">
    <property type="entry name" value="ARM repeat"/>
    <property type="match status" value="1"/>
</dbReference>
<keyword evidence="4" id="KW-0732">Signal</keyword>
<dbReference type="InterPro" id="IPR050349">
    <property type="entry name" value="WD_LIS1/nudF_dynein_reg"/>
</dbReference>
<evidence type="ECO:0000313" key="7">
    <source>
        <dbReference type="Proteomes" id="UP000326354"/>
    </source>
</evidence>
<dbReference type="InterPro" id="IPR019775">
    <property type="entry name" value="WD40_repeat_CS"/>
</dbReference>
<dbReference type="EMBL" id="AP019860">
    <property type="protein sequence ID" value="BBM86224.1"/>
    <property type="molecule type" value="Genomic_DNA"/>
</dbReference>
<evidence type="ECO:0000256" key="1">
    <source>
        <dbReference type="ARBA" id="ARBA00022574"/>
    </source>
</evidence>
<dbReference type="GO" id="GO:0006508">
    <property type="term" value="P:proteolysis"/>
    <property type="evidence" value="ECO:0007669"/>
    <property type="project" value="InterPro"/>
</dbReference>
<dbReference type="Gene3D" id="1.25.10.10">
    <property type="entry name" value="Leucine-rich Repeat Variant"/>
    <property type="match status" value="1"/>
</dbReference>
<gene>
    <name evidence="6" type="ORF">UABAM_04610</name>
</gene>
<evidence type="ECO:0000313" key="6">
    <source>
        <dbReference type="EMBL" id="BBM86224.1"/>
    </source>
</evidence>